<organism evidence="3 4">
    <name type="scientific">Luteolibacter rhizosphaerae</name>
    <dbReference type="NCBI Taxonomy" id="2989719"/>
    <lineage>
        <taxon>Bacteria</taxon>
        <taxon>Pseudomonadati</taxon>
        <taxon>Verrucomicrobiota</taxon>
        <taxon>Verrucomicrobiia</taxon>
        <taxon>Verrucomicrobiales</taxon>
        <taxon>Verrucomicrobiaceae</taxon>
        <taxon>Luteolibacter</taxon>
    </lineage>
</organism>
<evidence type="ECO:0000313" key="4">
    <source>
        <dbReference type="Proteomes" id="UP001165653"/>
    </source>
</evidence>
<comment type="similarity">
    <text evidence="1">Belongs to the YciI family.</text>
</comment>
<evidence type="ECO:0000256" key="1">
    <source>
        <dbReference type="ARBA" id="ARBA00007689"/>
    </source>
</evidence>
<comment type="caution">
    <text evidence="3">The sequence shown here is derived from an EMBL/GenBank/DDBJ whole genome shotgun (WGS) entry which is preliminary data.</text>
</comment>
<reference evidence="3" key="1">
    <citation type="submission" date="2022-10" db="EMBL/GenBank/DDBJ databases">
        <title>Luteolibacter sp. GHJ8, whole genome shotgun sequencing project.</title>
        <authorList>
            <person name="Zhao G."/>
            <person name="Shen L."/>
        </authorList>
    </citation>
    <scope>NUCLEOTIDE SEQUENCE</scope>
    <source>
        <strain evidence="3">GHJ8</strain>
    </source>
</reference>
<evidence type="ECO:0000259" key="2">
    <source>
        <dbReference type="Pfam" id="PF03795"/>
    </source>
</evidence>
<dbReference type="EMBL" id="JAPDDR010000019">
    <property type="protein sequence ID" value="MCW1916805.1"/>
    <property type="molecule type" value="Genomic_DNA"/>
</dbReference>
<gene>
    <name evidence="3" type="ORF">OJ996_24670</name>
</gene>
<dbReference type="RefSeq" id="WP_264516409.1">
    <property type="nucleotide sequence ID" value="NZ_JAPDDR010000019.1"/>
</dbReference>
<name>A0ABT3GC67_9BACT</name>
<sequence>MSAIKSHHPVGSAENPVADPVRYMFLFRHGTWDKDLSSDQVSTVMDEVALWFDGIASRGIVIGGTPLYEGGKSIALRDGRIAVTDGPFAEAKEAVAGYLIIQVETEDEAVAIAQTSPLLKHGMITEVRRIAPECPVHERLRQRAATV</sequence>
<dbReference type="Proteomes" id="UP001165653">
    <property type="component" value="Unassembled WGS sequence"/>
</dbReference>
<dbReference type="SUPFAM" id="SSF54909">
    <property type="entry name" value="Dimeric alpha+beta barrel"/>
    <property type="match status" value="1"/>
</dbReference>
<accession>A0ABT3GC67</accession>
<dbReference type="InterPro" id="IPR005545">
    <property type="entry name" value="YCII"/>
</dbReference>
<dbReference type="InterPro" id="IPR011008">
    <property type="entry name" value="Dimeric_a/b-barrel"/>
</dbReference>
<dbReference type="PANTHER" id="PTHR35174:SF3">
    <property type="entry name" value="BLL7171 PROTEIN"/>
    <property type="match status" value="1"/>
</dbReference>
<dbReference type="PANTHER" id="PTHR35174">
    <property type="entry name" value="BLL7171 PROTEIN-RELATED"/>
    <property type="match status" value="1"/>
</dbReference>
<proteinExistence type="inferred from homology"/>
<dbReference type="Pfam" id="PF03795">
    <property type="entry name" value="YCII"/>
    <property type="match status" value="1"/>
</dbReference>
<keyword evidence="4" id="KW-1185">Reference proteome</keyword>
<feature type="domain" description="YCII-related" evidence="2">
    <location>
        <begin position="39"/>
        <end position="128"/>
    </location>
</feature>
<protein>
    <submittedName>
        <fullName evidence="3">YciI family protein</fullName>
    </submittedName>
</protein>
<evidence type="ECO:0000313" key="3">
    <source>
        <dbReference type="EMBL" id="MCW1916805.1"/>
    </source>
</evidence>
<dbReference type="Gene3D" id="3.30.70.1060">
    <property type="entry name" value="Dimeric alpha+beta barrel"/>
    <property type="match status" value="1"/>
</dbReference>